<comment type="caution">
    <text evidence="2">The sequence shown here is derived from an EMBL/GenBank/DDBJ whole genome shotgun (WGS) entry which is preliminary data.</text>
</comment>
<evidence type="ECO:0000256" key="1">
    <source>
        <dbReference type="SAM" id="SignalP"/>
    </source>
</evidence>
<keyword evidence="3" id="KW-1185">Reference proteome</keyword>
<dbReference type="Proteomes" id="UP000706039">
    <property type="component" value="Unassembled WGS sequence"/>
</dbReference>
<keyword evidence="1" id="KW-0732">Signal</keyword>
<evidence type="ECO:0000313" key="2">
    <source>
        <dbReference type="EMBL" id="MBY8821887.1"/>
    </source>
</evidence>
<sequence length="243" mass="26115">MRTGRRPTMALAMAALIAAPLPAAASEPAQEPVYSFHTLLVPQDAPAIGETRTSDGGWVRGGLFADRSARLDRAIASAEDGFDLAEGQLLALARSRMLIGCTIDRMKIRSGRPHICLADRDGDGRFDAWFPFFDEIMLFANVRKVPMAKMKPITAAGISPVDIAALATVPTRVGFELAPRNGRLAFCRTVDGKSDGYCTHDGPGLDPSGQPATARARGGEFAYRRIGKSFEVSVISPVPVQRF</sequence>
<name>A0ABS7PKR5_9SPHN</name>
<accession>A0ABS7PKR5</accession>
<proteinExistence type="predicted"/>
<gene>
    <name evidence="2" type="ORF">K7G82_06265</name>
</gene>
<protein>
    <submittedName>
        <fullName evidence="2">Uncharacterized protein</fullName>
    </submittedName>
</protein>
<evidence type="ECO:0000313" key="3">
    <source>
        <dbReference type="Proteomes" id="UP000706039"/>
    </source>
</evidence>
<organism evidence="2 3">
    <name type="scientific">Sphingomonas colocasiae</name>
    <dbReference type="NCBI Taxonomy" id="1848973"/>
    <lineage>
        <taxon>Bacteria</taxon>
        <taxon>Pseudomonadati</taxon>
        <taxon>Pseudomonadota</taxon>
        <taxon>Alphaproteobacteria</taxon>
        <taxon>Sphingomonadales</taxon>
        <taxon>Sphingomonadaceae</taxon>
        <taxon>Sphingomonas</taxon>
    </lineage>
</organism>
<dbReference type="EMBL" id="JAINVV010000003">
    <property type="protein sequence ID" value="MBY8821887.1"/>
    <property type="molecule type" value="Genomic_DNA"/>
</dbReference>
<reference evidence="2 3" key="1">
    <citation type="submission" date="2021-08" db="EMBL/GenBank/DDBJ databases">
        <authorList>
            <person name="Tuo L."/>
        </authorList>
    </citation>
    <scope>NUCLEOTIDE SEQUENCE [LARGE SCALE GENOMIC DNA]</scope>
    <source>
        <strain evidence="2 3">JCM 31229</strain>
    </source>
</reference>
<feature type="signal peptide" evidence="1">
    <location>
        <begin position="1"/>
        <end position="25"/>
    </location>
</feature>
<feature type="chain" id="PRO_5046740033" evidence="1">
    <location>
        <begin position="26"/>
        <end position="243"/>
    </location>
</feature>